<dbReference type="SUPFAM" id="SSF48403">
    <property type="entry name" value="Ankyrin repeat"/>
    <property type="match status" value="1"/>
</dbReference>
<evidence type="ECO:0000256" key="2">
    <source>
        <dbReference type="SAM" id="MobiDB-lite"/>
    </source>
</evidence>
<reference evidence="3" key="1">
    <citation type="journal article" date="2022" name="Plant J.">
        <title>Strategies of tolerance reflected in two North American maple genomes.</title>
        <authorList>
            <person name="McEvoy S.L."/>
            <person name="Sezen U.U."/>
            <person name="Trouern-Trend A."/>
            <person name="McMahon S.M."/>
            <person name="Schaberg P.G."/>
            <person name="Yang J."/>
            <person name="Wegrzyn J.L."/>
            <person name="Swenson N.G."/>
        </authorList>
    </citation>
    <scope>NUCLEOTIDE SEQUENCE</scope>
    <source>
        <strain evidence="3">91603</strain>
    </source>
</reference>
<organism evidence="3 4">
    <name type="scientific">Acer negundo</name>
    <name type="common">Box elder</name>
    <dbReference type="NCBI Taxonomy" id="4023"/>
    <lineage>
        <taxon>Eukaryota</taxon>
        <taxon>Viridiplantae</taxon>
        <taxon>Streptophyta</taxon>
        <taxon>Embryophyta</taxon>
        <taxon>Tracheophyta</taxon>
        <taxon>Spermatophyta</taxon>
        <taxon>Magnoliopsida</taxon>
        <taxon>eudicotyledons</taxon>
        <taxon>Gunneridae</taxon>
        <taxon>Pentapetalae</taxon>
        <taxon>rosids</taxon>
        <taxon>malvids</taxon>
        <taxon>Sapindales</taxon>
        <taxon>Sapindaceae</taxon>
        <taxon>Hippocastanoideae</taxon>
        <taxon>Acereae</taxon>
        <taxon>Acer</taxon>
    </lineage>
</organism>
<evidence type="ECO:0000313" key="3">
    <source>
        <dbReference type="EMBL" id="KAI9160837.1"/>
    </source>
</evidence>
<proteinExistence type="predicted"/>
<comment type="caution">
    <text evidence="3">The sequence shown here is derived from an EMBL/GenBank/DDBJ whole genome shotgun (WGS) entry which is preliminary data.</text>
</comment>
<keyword evidence="1" id="KW-0040">ANK repeat</keyword>
<dbReference type="PANTHER" id="PTHR47303:SF1">
    <property type="entry name" value="NF-KAPPA-B INHIBITOR BETA"/>
    <property type="match status" value="1"/>
</dbReference>
<dbReference type="Gene3D" id="1.25.40.20">
    <property type="entry name" value="Ankyrin repeat-containing domain"/>
    <property type="match status" value="1"/>
</dbReference>
<dbReference type="InterPro" id="IPR036770">
    <property type="entry name" value="Ankyrin_rpt-contain_sf"/>
</dbReference>
<dbReference type="AlphaFoldDB" id="A0AAD5IEQ4"/>
<name>A0AAD5IEQ4_ACENE</name>
<sequence length="197" mass="21759">MSSSVSDSEESTIGLASNKGDSAHQSPLFEAQNADQEELWTSGDHKRYRQLFLAAQRGDWKNAKSFIERDPNALNARITAGGLTVLQVAAYCCRWGFVLKLLELLSPESIAVQDKNENTVLHYVAAGGSLETAKALVQKNAHLLQMDNNLGQLPLFYSIYSENNELMWYLTLITRVDSPSLPKIIRALTESGSLGKN</sequence>
<accession>A0AAD5IEQ4</accession>
<feature type="repeat" description="ANK" evidence="1">
    <location>
        <begin position="116"/>
        <end position="148"/>
    </location>
</feature>
<keyword evidence="4" id="KW-1185">Reference proteome</keyword>
<dbReference type="EMBL" id="JAJSOW010000106">
    <property type="protein sequence ID" value="KAI9160837.1"/>
    <property type="molecule type" value="Genomic_DNA"/>
</dbReference>
<dbReference type="Pfam" id="PF12796">
    <property type="entry name" value="Ank_2"/>
    <property type="match status" value="1"/>
</dbReference>
<evidence type="ECO:0008006" key="5">
    <source>
        <dbReference type="Google" id="ProtNLM"/>
    </source>
</evidence>
<feature type="region of interest" description="Disordered" evidence="2">
    <location>
        <begin position="1"/>
        <end position="26"/>
    </location>
</feature>
<protein>
    <recommendedName>
        <fullName evidence="5">Ankyrin repeat domain-containing protein</fullName>
    </recommendedName>
</protein>
<evidence type="ECO:0000313" key="4">
    <source>
        <dbReference type="Proteomes" id="UP001064489"/>
    </source>
</evidence>
<dbReference type="PANTHER" id="PTHR47303">
    <property type="match status" value="1"/>
</dbReference>
<reference evidence="3" key="2">
    <citation type="submission" date="2023-02" db="EMBL/GenBank/DDBJ databases">
        <authorList>
            <person name="Swenson N.G."/>
            <person name="Wegrzyn J.L."/>
            <person name="Mcevoy S.L."/>
        </authorList>
    </citation>
    <scope>NUCLEOTIDE SEQUENCE</scope>
    <source>
        <strain evidence="3">91603</strain>
        <tissue evidence="3">Leaf</tissue>
    </source>
</reference>
<gene>
    <name evidence="3" type="ORF">LWI28_011942</name>
</gene>
<evidence type="ECO:0000256" key="1">
    <source>
        <dbReference type="PROSITE-ProRule" id="PRU00023"/>
    </source>
</evidence>
<dbReference type="InterPro" id="IPR002110">
    <property type="entry name" value="Ankyrin_rpt"/>
</dbReference>
<dbReference type="Proteomes" id="UP001064489">
    <property type="component" value="Chromosome 2"/>
</dbReference>
<dbReference type="PROSITE" id="PS50088">
    <property type="entry name" value="ANK_REPEAT"/>
    <property type="match status" value="1"/>
</dbReference>